<dbReference type="Pfam" id="PF02900">
    <property type="entry name" value="LigB"/>
    <property type="match status" value="1"/>
</dbReference>
<dbReference type="GO" id="GO:0008198">
    <property type="term" value="F:ferrous iron binding"/>
    <property type="evidence" value="ECO:0007669"/>
    <property type="project" value="InterPro"/>
</dbReference>
<reference evidence="2" key="1">
    <citation type="submission" date="2020-08" db="EMBL/GenBank/DDBJ databases">
        <title>Ramlibacter sp. GTP1 16S ribosomal RNA gene genome sequencing and assembly.</title>
        <authorList>
            <person name="Kang M."/>
        </authorList>
    </citation>
    <scope>NUCLEOTIDE SEQUENCE</scope>
    <source>
        <strain evidence="2">GTP1</strain>
    </source>
</reference>
<proteinExistence type="predicted"/>
<gene>
    <name evidence="2" type="ORF">H8R02_01130</name>
</gene>
<protein>
    <submittedName>
        <fullName evidence="2">Protocatechuate 3,4-dioxygenase</fullName>
    </submittedName>
</protein>
<dbReference type="Gene3D" id="3.40.830.10">
    <property type="entry name" value="LigB-like"/>
    <property type="match status" value="1"/>
</dbReference>
<comment type="caution">
    <text evidence="2">The sequence shown here is derived from an EMBL/GenBank/DDBJ whole genome shotgun (WGS) entry which is preliminary data.</text>
</comment>
<evidence type="ECO:0000259" key="1">
    <source>
        <dbReference type="Pfam" id="PF02900"/>
    </source>
</evidence>
<evidence type="ECO:0000313" key="3">
    <source>
        <dbReference type="Proteomes" id="UP000596827"/>
    </source>
</evidence>
<dbReference type="AlphaFoldDB" id="A0A923M5N8"/>
<evidence type="ECO:0000313" key="2">
    <source>
        <dbReference type="EMBL" id="MBC5763037.1"/>
    </source>
</evidence>
<dbReference type="GO" id="GO:0016702">
    <property type="term" value="F:oxidoreductase activity, acting on single donors with incorporation of molecular oxygen, incorporation of two atoms of oxygen"/>
    <property type="evidence" value="ECO:0007669"/>
    <property type="project" value="UniProtKB-ARBA"/>
</dbReference>
<feature type="domain" description="Extradiol ring-cleavage dioxygenase class III enzyme subunit B" evidence="1">
    <location>
        <begin position="8"/>
        <end position="266"/>
    </location>
</feature>
<sequence length="276" mass="29941">MATIVAGFCVPHDPLITGKPDAASPQQSGAVHAAFAHVRSRLEEREVDTVVVIGDDHYAMFSPGCLPSILIGIGDLQGPLEPESFLRIPQRRVPNHPAMAEHIMSFGFDKGFDWAVAKTLKLDHSTMVPIHLAVPEAVRTIPVYIGCGVVPFIRSQRCRELGRMLLDAISAWPGKERVAILGTGGISHWVGMADYGRVNEEFDRGVLEMVANGDIEGLIRMSDEHILGHAGNGALELKNWIVAMSAMPELKPRIIAYEPVEPWITGLGFAELGATA</sequence>
<accession>A0A923M5N8</accession>
<dbReference type="Proteomes" id="UP000596827">
    <property type="component" value="Unassembled WGS sequence"/>
</dbReference>
<dbReference type="RefSeq" id="WP_187079507.1">
    <property type="nucleotide sequence ID" value="NZ_JACORU010000001.1"/>
</dbReference>
<dbReference type="InterPro" id="IPR004183">
    <property type="entry name" value="Xdiol_dOase_suB"/>
</dbReference>
<keyword evidence="3" id="KW-1185">Reference proteome</keyword>
<dbReference type="EMBL" id="JACORU010000001">
    <property type="protein sequence ID" value="MBC5763037.1"/>
    <property type="molecule type" value="Genomic_DNA"/>
</dbReference>
<name>A0A923M5N8_9BURK</name>
<dbReference type="SUPFAM" id="SSF53213">
    <property type="entry name" value="LigB-like"/>
    <property type="match status" value="1"/>
</dbReference>
<organism evidence="2 3">
    <name type="scientific">Ramlibacter albus</name>
    <dbReference type="NCBI Taxonomy" id="2079448"/>
    <lineage>
        <taxon>Bacteria</taxon>
        <taxon>Pseudomonadati</taxon>
        <taxon>Pseudomonadota</taxon>
        <taxon>Betaproteobacteria</taxon>
        <taxon>Burkholderiales</taxon>
        <taxon>Comamonadaceae</taxon>
        <taxon>Ramlibacter</taxon>
    </lineage>
</organism>